<protein>
    <submittedName>
        <fullName evidence="2">Pxr1</fullName>
    </submittedName>
</protein>
<evidence type="ECO:0000313" key="3">
    <source>
        <dbReference type="Proteomes" id="UP000018936"/>
    </source>
</evidence>
<keyword evidence="3" id="KW-1185">Reference proteome</keyword>
<sequence length="236" mass="27905">MGPLGLSCLSAHIDWVRNTGLRAVECKGSLSERLFGMAQFLSCSVVDGPCSTTKRLCHCQDGGLLVLEAERCRLGRKGCGLKTGTIRRIGVGCGSSPPPPLFTSPSGREIFTQAQHKRAPGQRRDDEFWKAVQMLRPGKKERKKERKEREREREEERERKKRKKEKKEKERERENRKKTEKRERKRKKEKERERERKRKKEKRKRKKEKERKKDEKKRYKKTLSHRSLLFGSFCLK</sequence>
<organism evidence="2 3">
    <name type="scientific">Ophiophagus hannah</name>
    <name type="common">King cobra</name>
    <name type="synonym">Naja hannah</name>
    <dbReference type="NCBI Taxonomy" id="8665"/>
    <lineage>
        <taxon>Eukaryota</taxon>
        <taxon>Metazoa</taxon>
        <taxon>Chordata</taxon>
        <taxon>Craniata</taxon>
        <taxon>Vertebrata</taxon>
        <taxon>Euteleostomi</taxon>
        <taxon>Lepidosauria</taxon>
        <taxon>Squamata</taxon>
        <taxon>Bifurcata</taxon>
        <taxon>Unidentata</taxon>
        <taxon>Episquamata</taxon>
        <taxon>Toxicofera</taxon>
        <taxon>Serpentes</taxon>
        <taxon>Colubroidea</taxon>
        <taxon>Elapidae</taxon>
        <taxon>Elapinae</taxon>
        <taxon>Ophiophagus</taxon>
    </lineage>
</organism>
<accession>V8NAS6</accession>
<feature type="compositionally biased region" description="Basic and acidic residues" evidence="1">
    <location>
        <begin position="147"/>
        <end position="158"/>
    </location>
</feature>
<dbReference type="EMBL" id="AZIM01005635">
    <property type="protein sequence ID" value="ETE59379.1"/>
    <property type="molecule type" value="Genomic_DNA"/>
</dbReference>
<proteinExistence type="predicted"/>
<gene>
    <name evidence="2" type="primary">PXR1</name>
    <name evidence="2" type="ORF">L345_14897</name>
</gene>
<feature type="non-terminal residue" evidence="2">
    <location>
        <position position="1"/>
    </location>
</feature>
<evidence type="ECO:0000313" key="2">
    <source>
        <dbReference type="EMBL" id="ETE59379.1"/>
    </source>
</evidence>
<feature type="region of interest" description="Disordered" evidence="1">
    <location>
        <begin position="132"/>
        <end position="236"/>
    </location>
</feature>
<name>V8NAS6_OPHHA</name>
<evidence type="ECO:0000256" key="1">
    <source>
        <dbReference type="SAM" id="MobiDB-lite"/>
    </source>
</evidence>
<dbReference type="AlphaFoldDB" id="V8NAS6"/>
<feature type="compositionally biased region" description="Basic residues" evidence="1">
    <location>
        <begin position="137"/>
        <end position="146"/>
    </location>
</feature>
<dbReference type="Proteomes" id="UP000018936">
    <property type="component" value="Unassembled WGS sequence"/>
</dbReference>
<feature type="compositionally biased region" description="Basic and acidic residues" evidence="1">
    <location>
        <begin position="167"/>
        <end position="182"/>
    </location>
</feature>
<reference evidence="2 3" key="1">
    <citation type="journal article" date="2013" name="Proc. Natl. Acad. Sci. U.S.A.">
        <title>The king cobra genome reveals dynamic gene evolution and adaptation in the snake venom system.</title>
        <authorList>
            <person name="Vonk F.J."/>
            <person name="Casewell N.R."/>
            <person name="Henkel C.V."/>
            <person name="Heimberg A.M."/>
            <person name="Jansen H.J."/>
            <person name="McCleary R.J."/>
            <person name="Kerkkamp H.M."/>
            <person name="Vos R.A."/>
            <person name="Guerreiro I."/>
            <person name="Calvete J.J."/>
            <person name="Wuster W."/>
            <person name="Woods A.E."/>
            <person name="Logan J.M."/>
            <person name="Harrison R.A."/>
            <person name="Castoe T.A."/>
            <person name="de Koning A.P."/>
            <person name="Pollock D.D."/>
            <person name="Yandell M."/>
            <person name="Calderon D."/>
            <person name="Renjifo C."/>
            <person name="Currier R.B."/>
            <person name="Salgado D."/>
            <person name="Pla D."/>
            <person name="Sanz L."/>
            <person name="Hyder A.S."/>
            <person name="Ribeiro J.M."/>
            <person name="Arntzen J.W."/>
            <person name="van den Thillart G.E."/>
            <person name="Boetzer M."/>
            <person name="Pirovano W."/>
            <person name="Dirks R.P."/>
            <person name="Spaink H.P."/>
            <person name="Duboule D."/>
            <person name="McGlinn E."/>
            <person name="Kini R.M."/>
            <person name="Richardson M.K."/>
        </authorList>
    </citation>
    <scope>NUCLEOTIDE SEQUENCE</scope>
    <source>
        <tissue evidence="2">Blood</tissue>
    </source>
</reference>
<feature type="compositionally biased region" description="Basic residues" evidence="1">
    <location>
        <begin position="183"/>
        <end position="210"/>
    </location>
</feature>
<comment type="caution">
    <text evidence="2">The sequence shown here is derived from an EMBL/GenBank/DDBJ whole genome shotgun (WGS) entry which is preliminary data.</text>
</comment>